<gene>
    <name evidence="1" type="ordered locus">Thein_0112</name>
</gene>
<dbReference type="PATRIC" id="fig|667014.3.peg.116"/>
<dbReference type="OrthoDB" id="9989901at2"/>
<keyword evidence="2" id="KW-1185">Reference proteome</keyword>
<protein>
    <submittedName>
        <fullName evidence="1">Uncharacterized protein</fullName>
    </submittedName>
</protein>
<reference evidence="1 2" key="2">
    <citation type="journal article" date="2012" name="Stand. Genomic Sci.">
        <title>Complete genome sequence of the thermophilic sulfate-reducing ocean bacterium Thermodesulfatator indicus type strain (CIR29812(T)).</title>
        <authorList>
            <person name="Anderson I."/>
            <person name="Saunders E."/>
            <person name="Lapidus A."/>
            <person name="Nolan M."/>
            <person name="Lucas S."/>
            <person name="Tice H."/>
            <person name="Del Rio T.G."/>
            <person name="Cheng J.F."/>
            <person name="Han C."/>
            <person name="Tapia R."/>
            <person name="Goodwin L.A."/>
            <person name="Pitluck S."/>
            <person name="Liolios K."/>
            <person name="Mavromatis K."/>
            <person name="Pagani I."/>
            <person name="Ivanova N."/>
            <person name="Mikhailova N."/>
            <person name="Pati A."/>
            <person name="Chen A."/>
            <person name="Palaniappan K."/>
            <person name="Land M."/>
            <person name="Hauser L."/>
            <person name="Jeffries C.D."/>
            <person name="Chang Y.J."/>
            <person name="Brambilla E.M."/>
            <person name="Rohde M."/>
            <person name="Spring S."/>
            <person name="Goker M."/>
            <person name="Detter J.C."/>
            <person name="Woyke T."/>
            <person name="Bristow J."/>
            <person name="Eisen J.A."/>
            <person name="Markowitz V."/>
            <person name="Hugenholtz P."/>
            <person name="Kyrpides N.C."/>
            <person name="Klenk H.P."/>
        </authorList>
    </citation>
    <scope>NUCLEOTIDE SEQUENCE [LARGE SCALE GENOMIC DNA]</scope>
    <source>
        <strain evidence="2">DSM 15286 / JCM 11887 / CIR29812</strain>
    </source>
</reference>
<dbReference type="InParanoid" id="F8A8V0"/>
<organism evidence="1 2">
    <name type="scientific">Thermodesulfatator indicus (strain DSM 15286 / JCM 11887 / CIR29812)</name>
    <dbReference type="NCBI Taxonomy" id="667014"/>
    <lineage>
        <taxon>Bacteria</taxon>
        <taxon>Pseudomonadati</taxon>
        <taxon>Thermodesulfobacteriota</taxon>
        <taxon>Thermodesulfobacteria</taxon>
        <taxon>Thermodesulfobacteriales</taxon>
        <taxon>Thermodesulfatatoraceae</taxon>
        <taxon>Thermodesulfatator</taxon>
    </lineage>
</organism>
<dbReference type="KEGG" id="tid:Thein_0112"/>
<evidence type="ECO:0000313" key="2">
    <source>
        <dbReference type="Proteomes" id="UP000006793"/>
    </source>
</evidence>
<dbReference type="Proteomes" id="UP000006793">
    <property type="component" value="Chromosome"/>
</dbReference>
<dbReference type="PaxDb" id="667014-Thein_0112"/>
<name>F8A8V0_THEID</name>
<evidence type="ECO:0000313" key="1">
    <source>
        <dbReference type="EMBL" id="AEH43997.1"/>
    </source>
</evidence>
<dbReference type="HOGENOM" id="CLU_582576_0_0_0"/>
<dbReference type="AlphaFoldDB" id="F8A8V0"/>
<reference evidence="2" key="1">
    <citation type="submission" date="2011-04" db="EMBL/GenBank/DDBJ databases">
        <title>The complete genome of Thermodesulfatator indicus DSM 15286.</title>
        <authorList>
            <person name="Lucas S."/>
            <person name="Copeland A."/>
            <person name="Lapidus A."/>
            <person name="Bruce D."/>
            <person name="Goodwin L."/>
            <person name="Pitluck S."/>
            <person name="Peters L."/>
            <person name="Kyrpides N."/>
            <person name="Mavromatis K."/>
            <person name="Pagani I."/>
            <person name="Ivanova N."/>
            <person name="Saunders L."/>
            <person name="Detter J.C."/>
            <person name="Tapia R."/>
            <person name="Han C."/>
            <person name="Land M."/>
            <person name="Hauser L."/>
            <person name="Markowitz V."/>
            <person name="Cheng J.-F."/>
            <person name="Hugenholtz P."/>
            <person name="Woyke T."/>
            <person name="Wu D."/>
            <person name="Spring S."/>
            <person name="Schroeder M."/>
            <person name="Brambilla E."/>
            <person name="Klenk H.-P."/>
            <person name="Eisen J.A."/>
        </authorList>
    </citation>
    <scope>NUCLEOTIDE SEQUENCE [LARGE SCALE GENOMIC DNA]</scope>
    <source>
        <strain evidence="2">DSM 15286 / JCM 11887 / CIR29812</strain>
    </source>
</reference>
<dbReference type="EMBL" id="CP002683">
    <property type="protein sequence ID" value="AEH43997.1"/>
    <property type="molecule type" value="Genomic_DNA"/>
</dbReference>
<dbReference type="RefSeq" id="WP_013906744.1">
    <property type="nucleotide sequence ID" value="NC_015681.1"/>
</dbReference>
<dbReference type="STRING" id="667014.Thein_0112"/>
<proteinExistence type="predicted"/>
<accession>F8A8V0</accession>
<sequence>MATLRNLWASLFLVLFLFGLANGAGMEFYFEPDYTYQVYRTDSTYTDIQSSDLLAQGTSSYQDSLPSGITQHWMASIGTDVGSNYGYGRIFFEPNDENHLLLKSWINFDPNAYNGYPDQTYTVNADFPKHYRQSDPTHHYELPAGAKCQATYISDNYNDATKTLSVTIQNNLNPLQTISGIPIKYNGVELHKASYLPPALAETLKKNYYTKYFAYLKLTSTTGSPYKDLYILPQELQKDSSGKLKTYSYPNNLYPNPTTLKSELDDSDTLSNGDYLYYNGREYPSWYNSNPLYYYYSFVGALSSASKIDTSNYNIPSIGAMKAYPYITLKPGQNTLTFNLTPIYNTLQKAGIFGTWTATLYLIPIDGKCDLNENNQLNTNDAITTTHALTYQLNAINIIPDITNTSTEIVDTNAMHRFRHCRWNTLSHELELSDHTTIPLPTITPKITLIEKINGITITKKTIPINPVF</sequence>